<dbReference type="PANTHER" id="PTHR44688:SF16">
    <property type="entry name" value="DNA-BINDING TRANSCRIPTIONAL ACTIVATOR DEVR_DOSR"/>
    <property type="match status" value="1"/>
</dbReference>
<dbReference type="AlphaFoldDB" id="A0A1G8XN31"/>
<evidence type="ECO:0000256" key="1">
    <source>
        <dbReference type="ARBA" id="ARBA00023015"/>
    </source>
</evidence>
<dbReference type="STRING" id="658219.SAMN05216212_1170"/>
<proteinExistence type="predicted"/>
<evidence type="ECO:0000256" key="2">
    <source>
        <dbReference type="ARBA" id="ARBA00023125"/>
    </source>
</evidence>
<evidence type="ECO:0000259" key="4">
    <source>
        <dbReference type="PROSITE" id="PS50043"/>
    </source>
</evidence>
<accession>A0A1G8XN31</accession>
<feature type="domain" description="HTH luxR-type" evidence="4">
    <location>
        <begin position="130"/>
        <end position="195"/>
    </location>
</feature>
<dbReference type="EMBL" id="FNFH01000002">
    <property type="protein sequence ID" value="SDJ91981.1"/>
    <property type="molecule type" value="Genomic_DNA"/>
</dbReference>
<dbReference type="InterPro" id="IPR000792">
    <property type="entry name" value="Tscrpt_reg_LuxR_C"/>
</dbReference>
<dbReference type="PANTHER" id="PTHR44688">
    <property type="entry name" value="DNA-BINDING TRANSCRIPTIONAL ACTIVATOR DEVR_DOSR"/>
    <property type="match status" value="1"/>
</dbReference>
<evidence type="ECO:0000313" key="5">
    <source>
        <dbReference type="EMBL" id="SDJ91981.1"/>
    </source>
</evidence>
<dbReference type="SMART" id="SM00421">
    <property type="entry name" value="HTH_LUXR"/>
    <property type="match status" value="1"/>
</dbReference>
<dbReference type="CDD" id="cd06170">
    <property type="entry name" value="LuxR_C_like"/>
    <property type="match status" value="1"/>
</dbReference>
<dbReference type="Gene3D" id="1.10.10.10">
    <property type="entry name" value="Winged helix-like DNA-binding domain superfamily/Winged helix DNA-binding domain"/>
    <property type="match status" value="1"/>
</dbReference>
<gene>
    <name evidence="5" type="ORF">SAMN05216212_1170</name>
</gene>
<sequence length="200" mass="22625">MENCMPVLFYSNSGLHGDLLFCLISDSLPGEWEKAEIGRQRHCLPHYSAIVIDCSQISVTAGENTLTRFLLSVSHPNVLLVDYPADFPESLSTQIESRGIEFLCDSHCSQDTLLEKLGTALGGRKQQTASERQRHLLTRREQEILSQLTSGESNSVIATRLHLSEHTVKNHIYNIFRKIGVKNRLQASNWAKLHLEEERI</sequence>
<dbReference type="SUPFAM" id="SSF46894">
    <property type="entry name" value="C-terminal effector domain of the bipartite response regulators"/>
    <property type="match status" value="1"/>
</dbReference>
<protein>
    <submittedName>
        <fullName evidence="5">Regulatory protein, luxR family</fullName>
    </submittedName>
</protein>
<dbReference type="PROSITE" id="PS00622">
    <property type="entry name" value="HTH_LUXR_1"/>
    <property type="match status" value="1"/>
</dbReference>
<evidence type="ECO:0000256" key="3">
    <source>
        <dbReference type="ARBA" id="ARBA00023163"/>
    </source>
</evidence>
<dbReference type="Pfam" id="PF00196">
    <property type="entry name" value="GerE"/>
    <property type="match status" value="1"/>
</dbReference>
<dbReference type="InterPro" id="IPR036388">
    <property type="entry name" value="WH-like_DNA-bd_sf"/>
</dbReference>
<keyword evidence="6" id="KW-1185">Reference proteome</keyword>
<name>A0A1G8XN31_9GAMM</name>
<dbReference type="Proteomes" id="UP000199305">
    <property type="component" value="Unassembled WGS sequence"/>
</dbReference>
<keyword evidence="2" id="KW-0238">DNA-binding</keyword>
<dbReference type="FunFam" id="1.10.10.10:FF:000153">
    <property type="entry name" value="LuxR family transcriptional regulator"/>
    <property type="match status" value="1"/>
</dbReference>
<evidence type="ECO:0000313" key="6">
    <source>
        <dbReference type="Proteomes" id="UP000199305"/>
    </source>
</evidence>
<keyword evidence="3" id="KW-0804">Transcription</keyword>
<dbReference type="PRINTS" id="PR00038">
    <property type="entry name" value="HTHLUXR"/>
</dbReference>
<dbReference type="PROSITE" id="PS50043">
    <property type="entry name" value="HTH_LUXR_2"/>
    <property type="match status" value="1"/>
</dbReference>
<dbReference type="GO" id="GO:0006355">
    <property type="term" value="P:regulation of DNA-templated transcription"/>
    <property type="evidence" value="ECO:0007669"/>
    <property type="project" value="InterPro"/>
</dbReference>
<organism evidence="5 6">
    <name type="scientific">Microbulbifer yueqingensis</name>
    <dbReference type="NCBI Taxonomy" id="658219"/>
    <lineage>
        <taxon>Bacteria</taxon>
        <taxon>Pseudomonadati</taxon>
        <taxon>Pseudomonadota</taxon>
        <taxon>Gammaproteobacteria</taxon>
        <taxon>Cellvibrionales</taxon>
        <taxon>Microbulbiferaceae</taxon>
        <taxon>Microbulbifer</taxon>
    </lineage>
</organism>
<dbReference type="GO" id="GO:0003677">
    <property type="term" value="F:DNA binding"/>
    <property type="evidence" value="ECO:0007669"/>
    <property type="project" value="UniProtKB-KW"/>
</dbReference>
<reference evidence="6" key="1">
    <citation type="submission" date="2016-10" db="EMBL/GenBank/DDBJ databases">
        <authorList>
            <person name="Varghese N."/>
            <person name="Submissions S."/>
        </authorList>
    </citation>
    <scope>NUCLEOTIDE SEQUENCE [LARGE SCALE GENOMIC DNA]</scope>
    <source>
        <strain evidence="6">CGMCC 1.10658</strain>
    </source>
</reference>
<dbReference type="InterPro" id="IPR016032">
    <property type="entry name" value="Sig_transdc_resp-reg_C-effctor"/>
</dbReference>
<keyword evidence="1" id="KW-0805">Transcription regulation</keyword>